<feature type="transmembrane region" description="Helical" evidence="1">
    <location>
        <begin position="171"/>
        <end position="189"/>
    </location>
</feature>
<sequence>MKINLLIFLVIGVSCTLTYGQTKLIAHKSHSGNNSTFKKRMNHMVSVNRSSFGRVDYTIKRLDTVEHISDSFSVLSKSYYNSYKLNDAQPAFVKHKRDTIYNFPYFRNSKSLDSFKSNLKKSFQFNNDMDSVVFIGQENLKKVPIEKEKKKNSTFPVIVDNDSTPPFDFKWIGVLCIGCISLIIGYITYSKNQNKEVHTKKA</sequence>
<protein>
    <submittedName>
        <fullName evidence="2">Uncharacterized protein</fullName>
    </submittedName>
</protein>
<organism evidence="2 3">
    <name type="scientific">Aquimarina addita</name>
    <dbReference type="NCBI Taxonomy" id="870485"/>
    <lineage>
        <taxon>Bacteria</taxon>
        <taxon>Pseudomonadati</taxon>
        <taxon>Bacteroidota</taxon>
        <taxon>Flavobacteriia</taxon>
        <taxon>Flavobacteriales</taxon>
        <taxon>Flavobacteriaceae</taxon>
        <taxon>Aquimarina</taxon>
    </lineage>
</organism>
<comment type="caution">
    <text evidence="2">The sequence shown here is derived from an EMBL/GenBank/DDBJ whole genome shotgun (WGS) entry which is preliminary data.</text>
</comment>
<dbReference type="PROSITE" id="PS51257">
    <property type="entry name" value="PROKAR_LIPOPROTEIN"/>
    <property type="match status" value="1"/>
</dbReference>
<evidence type="ECO:0000313" key="2">
    <source>
        <dbReference type="EMBL" id="GAA3513667.1"/>
    </source>
</evidence>
<keyword evidence="1" id="KW-0812">Transmembrane</keyword>
<accession>A0ABP6UMW4</accession>
<dbReference type="RefSeq" id="WP_344928701.1">
    <property type="nucleotide sequence ID" value="NZ_BAABCW010000012.1"/>
</dbReference>
<keyword evidence="1" id="KW-0472">Membrane</keyword>
<name>A0ABP6UMW4_9FLAO</name>
<proteinExistence type="predicted"/>
<keyword evidence="1" id="KW-1133">Transmembrane helix</keyword>
<dbReference type="Proteomes" id="UP001500459">
    <property type="component" value="Unassembled WGS sequence"/>
</dbReference>
<evidence type="ECO:0000256" key="1">
    <source>
        <dbReference type="SAM" id="Phobius"/>
    </source>
</evidence>
<keyword evidence="3" id="KW-1185">Reference proteome</keyword>
<gene>
    <name evidence="2" type="ORF">GCM10022393_29350</name>
</gene>
<reference evidence="3" key="1">
    <citation type="journal article" date="2019" name="Int. J. Syst. Evol. Microbiol.">
        <title>The Global Catalogue of Microorganisms (GCM) 10K type strain sequencing project: providing services to taxonomists for standard genome sequencing and annotation.</title>
        <authorList>
            <consortium name="The Broad Institute Genomics Platform"/>
            <consortium name="The Broad Institute Genome Sequencing Center for Infectious Disease"/>
            <person name="Wu L."/>
            <person name="Ma J."/>
        </authorList>
    </citation>
    <scope>NUCLEOTIDE SEQUENCE [LARGE SCALE GENOMIC DNA]</scope>
    <source>
        <strain evidence="3">JCM 17106</strain>
    </source>
</reference>
<dbReference type="EMBL" id="BAABCW010000012">
    <property type="protein sequence ID" value="GAA3513667.1"/>
    <property type="molecule type" value="Genomic_DNA"/>
</dbReference>
<evidence type="ECO:0000313" key="3">
    <source>
        <dbReference type="Proteomes" id="UP001500459"/>
    </source>
</evidence>